<comment type="caution">
    <text evidence="3">The sequence shown here is derived from an EMBL/GenBank/DDBJ whole genome shotgun (WGS) entry which is preliminary data.</text>
</comment>
<accession>A0ABW0W2W5</accession>
<evidence type="ECO:0000256" key="1">
    <source>
        <dbReference type="SAM" id="MobiDB-lite"/>
    </source>
</evidence>
<proteinExistence type="predicted"/>
<feature type="region of interest" description="Disordered" evidence="1">
    <location>
        <begin position="286"/>
        <end position="313"/>
    </location>
</feature>
<evidence type="ECO:0000256" key="2">
    <source>
        <dbReference type="SAM" id="Phobius"/>
    </source>
</evidence>
<dbReference type="Proteomes" id="UP001596047">
    <property type="component" value="Unassembled WGS sequence"/>
</dbReference>
<gene>
    <name evidence="3" type="ORF">ACFPYJ_16655</name>
</gene>
<feature type="transmembrane region" description="Helical" evidence="2">
    <location>
        <begin position="548"/>
        <end position="568"/>
    </location>
</feature>
<protein>
    <submittedName>
        <fullName evidence="3">Uncharacterized protein</fullName>
    </submittedName>
</protein>
<evidence type="ECO:0000313" key="4">
    <source>
        <dbReference type="Proteomes" id="UP001596047"/>
    </source>
</evidence>
<reference evidence="4" key="1">
    <citation type="journal article" date="2019" name="Int. J. Syst. Evol. Microbiol.">
        <title>The Global Catalogue of Microorganisms (GCM) 10K type strain sequencing project: providing services to taxonomists for standard genome sequencing and annotation.</title>
        <authorList>
            <consortium name="The Broad Institute Genomics Platform"/>
            <consortium name="The Broad Institute Genome Sequencing Center for Infectious Disease"/>
            <person name="Wu L."/>
            <person name="Ma J."/>
        </authorList>
    </citation>
    <scope>NUCLEOTIDE SEQUENCE [LARGE SCALE GENOMIC DNA]</scope>
    <source>
        <strain evidence="4">CGMCC 1.3240</strain>
    </source>
</reference>
<keyword evidence="4" id="KW-1185">Reference proteome</keyword>
<keyword evidence="2" id="KW-0472">Membrane</keyword>
<evidence type="ECO:0000313" key="3">
    <source>
        <dbReference type="EMBL" id="MFC5650725.1"/>
    </source>
</evidence>
<name>A0ABW0W2W5_9BACL</name>
<keyword evidence="2" id="KW-0812">Transmembrane</keyword>
<dbReference type="InterPro" id="IPR027417">
    <property type="entry name" value="P-loop_NTPase"/>
</dbReference>
<dbReference type="SUPFAM" id="SSF52540">
    <property type="entry name" value="P-loop containing nucleoside triphosphate hydrolases"/>
    <property type="match status" value="1"/>
</dbReference>
<keyword evidence="2" id="KW-1133">Transmembrane helix</keyword>
<dbReference type="Gene3D" id="3.40.50.300">
    <property type="entry name" value="P-loop containing nucleotide triphosphate hydrolases"/>
    <property type="match status" value="1"/>
</dbReference>
<dbReference type="RefSeq" id="WP_379189302.1">
    <property type="nucleotide sequence ID" value="NZ_JBHSOW010000060.1"/>
</dbReference>
<dbReference type="EMBL" id="JBHSOW010000060">
    <property type="protein sequence ID" value="MFC5650725.1"/>
    <property type="molecule type" value="Genomic_DNA"/>
</dbReference>
<organism evidence="3 4">
    <name type="scientific">Paenibacillus solisilvae</name>
    <dbReference type="NCBI Taxonomy" id="2486751"/>
    <lineage>
        <taxon>Bacteria</taxon>
        <taxon>Bacillati</taxon>
        <taxon>Bacillota</taxon>
        <taxon>Bacilli</taxon>
        <taxon>Bacillales</taxon>
        <taxon>Paenibacillaceae</taxon>
        <taxon>Paenibacillus</taxon>
    </lineage>
</organism>
<sequence>MVQESKENSRVLIIGESYSGRAKLINALLGQELLAVDDRPAADTGMIIKYGTAVRIYGYFQDGTRTEMDAGEVFSLEKSGKTADSHHRLDHLEIQHPAELLKKITLMNSPGRTLPFGGQIKAAAEMLKLADDVIWLFNSGTADQGMDVDALYEIQDHYGISPLGLINSIHAHEDHSGAELDKVSSSKRSRLWPYVRELIWISVDQALQGKLDNDPDRIHRSNIAEIEAALSSQEKLKTKRTMKQVIAFMEGFIKPFIMLLTQRNVHRHHAELERFLREETGLLTEQRDRLPENKASLQEQSLSRKPHSQKPASLDELIQLDTYAGLKQIAEEFTILQEEHEGNIQTCNNNKLAMLDLYKQVSSPIKRLFAPHQTLLKLRTQVEQVNDNQRSCSLTASQISRLKEDWKELHQQAERKKQTAASPILNTLARFRDAAKTLQQFSFIEELRALLGNFLNESQFREHDTGEDYLYGRMAAQFIVMLDFTERLSFGEIIHAFQETEKQLSAAAAGAVRTELPHRLNGQVPQTSEIMNYIPIIPEPVRIDTTSYRSYTIACLLMAALIIAVLFLPSSYRSLDFLHPGSQNEELKSPDSNETAPASAANVIGYIKVLTGTLNVRCAPDSKADIVTIIRPRQRFPAYEKSGKWLRIGTDKWITFNTKLIEYYPSFA</sequence>